<comment type="function">
    <text evidence="2">Exopeptidase that catalyzes the hydrolytic cleavage of multi-L-arginyl-poly-L-aspartic acid (cyanophycin; a water-insoluble reserve polymer) into aspartate-arginine dipeptides.</text>
</comment>
<evidence type="ECO:0000256" key="7">
    <source>
        <dbReference type="ARBA" id="ARBA00022801"/>
    </source>
</evidence>
<name>A0A561VRG1_ACTTI</name>
<dbReference type="InterPro" id="IPR005320">
    <property type="entry name" value="Peptidase_S51"/>
</dbReference>
<dbReference type="CDD" id="cd03145">
    <property type="entry name" value="GAT1_cyanophycinase"/>
    <property type="match status" value="1"/>
</dbReference>
<evidence type="ECO:0000256" key="4">
    <source>
        <dbReference type="ARBA" id="ARBA00013115"/>
    </source>
</evidence>
<comment type="caution">
    <text evidence="11">The sequence shown here is derived from an EMBL/GenBank/DDBJ whole genome shotgun (WGS) entry which is preliminary data.</text>
</comment>
<dbReference type="PIRSF" id="PIRSF032067">
    <property type="entry name" value="Cyanophycinase"/>
    <property type="match status" value="1"/>
</dbReference>
<evidence type="ECO:0000313" key="12">
    <source>
        <dbReference type="Proteomes" id="UP000320239"/>
    </source>
</evidence>
<dbReference type="SUPFAM" id="SSF52317">
    <property type="entry name" value="Class I glutamine amidotransferase-like"/>
    <property type="match status" value="1"/>
</dbReference>
<gene>
    <name evidence="11" type="ORF">FHX34_104507</name>
</gene>
<evidence type="ECO:0000256" key="5">
    <source>
        <dbReference type="ARBA" id="ARBA00015719"/>
    </source>
</evidence>
<dbReference type="PANTHER" id="PTHR36175">
    <property type="entry name" value="CYANOPHYCINASE"/>
    <property type="match status" value="1"/>
</dbReference>
<accession>A0A561VRG1</accession>
<dbReference type="InterPro" id="IPR011811">
    <property type="entry name" value="Peptidase_S51_cyanophycinase"/>
</dbReference>
<dbReference type="AlphaFoldDB" id="A0A561VRG1"/>
<dbReference type="Proteomes" id="UP000320239">
    <property type="component" value="Unassembled WGS sequence"/>
</dbReference>
<protein>
    <recommendedName>
        <fullName evidence="5">Cyanophycinase</fullName>
        <ecNumber evidence="4">3.4.15.6</ecNumber>
    </recommendedName>
</protein>
<evidence type="ECO:0000313" key="11">
    <source>
        <dbReference type="EMBL" id="TWG14207.1"/>
    </source>
</evidence>
<dbReference type="Gene3D" id="3.40.50.880">
    <property type="match status" value="1"/>
</dbReference>
<keyword evidence="7" id="KW-0378">Hydrolase</keyword>
<evidence type="ECO:0000256" key="1">
    <source>
        <dbReference type="ARBA" id="ARBA00001092"/>
    </source>
</evidence>
<keyword evidence="8" id="KW-0720">Serine protease</keyword>
<evidence type="ECO:0000256" key="10">
    <source>
        <dbReference type="SAM" id="MobiDB-lite"/>
    </source>
</evidence>
<dbReference type="GO" id="GO:0008236">
    <property type="term" value="F:serine-type peptidase activity"/>
    <property type="evidence" value="ECO:0007669"/>
    <property type="project" value="UniProtKB-KW"/>
</dbReference>
<feature type="active site" description="Charge relay system" evidence="9">
    <location>
        <position position="165"/>
    </location>
</feature>
<evidence type="ECO:0000256" key="3">
    <source>
        <dbReference type="ARBA" id="ARBA00006534"/>
    </source>
</evidence>
<feature type="active site" description="Charge relay system" evidence="9">
    <location>
        <position position="192"/>
    </location>
</feature>
<comment type="similarity">
    <text evidence="3">Belongs to the peptidase S51 family.</text>
</comment>
<evidence type="ECO:0000256" key="9">
    <source>
        <dbReference type="PIRSR" id="PIRSR032067-1"/>
    </source>
</evidence>
<evidence type="ECO:0000256" key="2">
    <source>
        <dbReference type="ARBA" id="ARBA00002039"/>
    </source>
</evidence>
<sequence>MDARLLIMGGAAGPALLVRFVELAGAAAARILVIATATEEPETAEEFYVDTFTALGAGSVRPLRLTTRADANAPGIAAELRAATGVFFTGGDQERITTVLGGTAADSLLQELVAAGAIVLGGTSAGAAMMSATMIVGGDGPGVTAASVRTGPGLEFLPGVLIDQHFAQRGRLNRLLSAVARYPHELGLGIDEDTAILTDGDRFEVLGSGAVTVVDAGAATDIRVPPSGPIALAGARIHVLPAGHTFHLTGRVPGAPAGENRAGDRGRAA</sequence>
<reference evidence="11 12" key="1">
    <citation type="submission" date="2019-06" db="EMBL/GenBank/DDBJ databases">
        <title>Sequencing the genomes of 1000 actinobacteria strains.</title>
        <authorList>
            <person name="Klenk H.-P."/>
        </authorList>
    </citation>
    <scope>NUCLEOTIDE SEQUENCE [LARGE SCALE GENOMIC DNA]</scope>
    <source>
        <strain evidence="11 12">DSM 43866</strain>
    </source>
</reference>
<feature type="active site" description="Charge relay system" evidence="9">
    <location>
        <position position="124"/>
    </location>
</feature>
<dbReference type="RefSeq" id="WP_239082355.1">
    <property type="nucleotide sequence ID" value="NZ_BOMX01000083.1"/>
</dbReference>
<organism evidence="11 12">
    <name type="scientific">Actinoplanes teichomyceticus</name>
    <dbReference type="NCBI Taxonomy" id="1867"/>
    <lineage>
        <taxon>Bacteria</taxon>
        <taxon>Bacillati</taxon>
        <taxon>Actinomycetota</taxon>
        <taxon>Actinomycetes</taxon>
        <taxon>Micromonosporales</taxon>
        <taxon>Micromonosporaceae</taxon>
        <taxon>Actinoplanes</taxon>
    </lineage>
</organism>
<dbReference type="Pfam" id="PF03575">
    <property type="entry name" value="Peptidase_S51"/>
    <property type="match status" value="1"/>
</dbReference>
<dbReference type="InterPro" id="IPR029062">
    <property type="entry name" value="Class_I_gatase-like"/>
</dbReference>
<comment type="catalytic activity">
    <reaction evidence="1">
        <text>[L-4-(L-arginin-2-N-yl)aspartate](n) + H2O = [L-4-(L-arginin-2-N-yl)aspartate](n-1) + L-4-(L-arginin-2-N-yl)aspartate</text>
        <dbReference type="Rhea" id="RHEA:12845"/>
        <dbReference type="Rhea" id="RHEA-COMP:13728"/>
        <dbReference type="Rhea" id="RHEA-COMP:13734"/>
        <dbReference type="ChEBI" id="CHEBI:15377"/>
        <dbReference type="ChEBI" id="CHEBI:137986"/>
        <dbReference type="ChEBI" id="CHEBI:137991"/>
        <dbReference type="EC" id="3.4.15.6"/>
    </reaction>
</comment>
<dbReference type="EMBL" id="VIWY01000004">
    <property type="protein sequence ID" value="TWG14207.1"/>
    <property type="molecule type" value="Genomic_DNA"/>
</dbReference>
<keyword evidence="6" id="KW-0645">Protease</keyword>
<feature type="region of interest" description="Disordered" evidence="10">
    <location>
        <begin position="250"/>
        <end position="269"/>
    </location>
</feature>
<dbReference type="GO" id="GO:0008241">
    <property type="term" value="F:peptidyl-dipeptidase activity"/>
    <property type="evidence" value="ECO:0007669"/>
    <property type="project" value="UniProtKB-EC"/>
</dbReference>
<keyword evidence="12" id="KW-1185">Reference proteome</keyword>
<dbReference type="NCBIfam" id="TIGR02069">
    <property type="entry name" value="cyanophycinase"/>
    <property type="match status" value="1"/>
</dbReference>
<evidence type="ECO:0000256" key="6">
    <source>
        <dbReference type="ARBA" id="ARBA00022670"/>
    </source>
</evidence>
<dbReference type="GO" id="GO:0006508">
    <property type="term" value="P:proteolysis"/>
    <property type="evidence" value="ECO:0007669"/>
    <property type="project" value="UniProtKB-KW"/>
</dbReference>
<dbReference type="PANTHER" id="PTHR36175:SF1">
    <property type="entry name" value="CYANOPHYCINASE"/>
    <property type="match status" value="1"/>
</dbReference>
<evidence type="ECO:0000256" key="8">
    <source>
        <dbReference type="ARBA" id="ARBA00022825"/>
    </source>
</evidence>
<proteinExistence type="inferred from homology"/>
<dbReference type="EC" id="3.4.15.6" evidence="4"/>